<protein>
    <submittedName>
        <fullName evidence="1">Tetratricopeptide (TPR) repeat protein</fullName>
    </submittedName>
</protein>
<dbReference type="SUPFAM" id="SSF48452">
    <property type="entry name" value="TPR-like"/>
    <property type="match status" value="1"/>
</dbReference>
<dbReference type="Pfam" id="PF05212">
    <property type="entry name" value="DUF707"/>
    <property type="match status" value="1"/>
</dbReference>
<reference evidence="1 2" key="1">
    <citation type="submission" date="2020-08" db="EMBL/GenBank/DDBJ databases">
        <title>Genomic Encyclopedia of Type Strains, Phase IV (KMG-V): Genome sequencing to study the core and pangenomes of soil and plant-associated prokaryotes.</title>
        <authorList>
            <person name="Whitman W."/>
        </authorList>
    </citation>
    <scope>NUCLEOTIDE SEQUENCE [LARGE SCALE GENOMIC DNA]</scope>
    <source>
        <strain evidence="1 2">M8UP14</strain>
    </source>
</reference>
<dbReference type="RefSeq" id="WP_184218997.1">
    <property type="nucleotide sequence ID" value="NZ_JACHIP010000004.1"/>
</dbReference>
<keyword evidence="2" id="KW-1185">Reference proteome</keyword>
<dbReference type="Gene3D" id="3.90.550.10">
    <property type="entry name" value="Spore Coat Polysaccharide Biosynthesis Protein SpsA, Chain A"/>
    <property type="match status" value="1"/>
</dbReference>
<dbReference type="InterPro" id="IPR029044">
    <property type="entry name" value="Nucleotide-diphossugar_trans"/>
</dbReference>
<dbReference type="SUPFAM" id="SSF53448">
    <property type="entry name" value="Nucleotide-diphospho-sugar transferases"/>
    <property type="match status" value="1"/>
</dbReference>
<sequence>MNKTGHQNLPKVLGIAMVKNERSIIEAFVRHNIRFLAKLVVLDNGSIDGTSEILSELAVEFPALLVVQDERFGYTQSEIMTAMLHQYQAAFRADFVIAIDADEFLDVADDTSFFATVNQIPANGFGLIPWCTYVVTPNFDPTSEPDPLKAMQWRRRQEAPQYFKVVMRLDGASAADLSLVQGNHMIESLTGRDIPGVVIQGLRLLHYPVRSREQIVAKTVVGWMAYLAVNPQAGDNKLGDQWRTNFRRIVSGDRLDHQMLSEMSLLYSQTPRKIDWSNDVVHEGSRLVFERRYSSGLMLDTVELLALSWEQSITNSRRLAPTAKIAALIGEEKPAAKSGDATPDSLPAEVVPSPNTAVEALIAEGKIDEALELLSQSIAKQETAELWNDWATIQCARAQHDLAEQGYRRALYLQESHRSSAVNLGILLMSRGRVQEGTTFVQPFASTLTKDEQDAITALSASFAGTESEPLPATPQIAFAPQKKRFLVVVRAGDNSLHPEWLQGSEARNWDMIVHSFGNECPWEDEEGVEIIRATGAEIKGPKLRAIHALYERKKDHFLSYEYVFFPDDDLAADVETFNRIFLLADHFGLHYAQPALTHDSFMGAWGITMENRSFLLRYTNFVEVMAPVFSRAYLQLCAPSFIENISGYGLDLLWSSWIPSPWKIGILDACPVKHTRPFRVGKLYETLKELGSNPDQELVDLIRKWKLVKEEEQIAGRVVIPTAKIRGGILRNQTKVTVQDGQGMLLLQSLINGFPEEISRDHEQAISLLLPVIQNTMDCWSQYRLAGQAGQ</sequence>
<dbReference type="EMBL" id="JACHIP010000004">
    <property type="protein sequence ID" value="MBB5058783.1"/>
    <property type="molecule type" value="Genomic_DNA"/>
</dbReference>
<dbReference type="InterPro" id="IPR011990">
    <property type="entry name" value="TPR-like_helical_dom_sf"/>
</dbReference>
<comment type="caution">
    <text evidence="1">The sequence shown here is derived from an EMBL/GenBank/DDBJ whole genome shotgun (WGS) entry which is preliminary data.</text>
</comment>
<name>A0A7W7ZFJ9_9BACT</name>
<dbReference type="Gene3D" id="1.25.40.10">
    <property type="entry name" value="Tetratricopeptide repeat domain"/>
    <property type="match status" value="1"/>
</dbReference>
<dbReference type="Proteomes" id="UP000540989">
    <property type="component" value="Unassembled WGS sequence"/>
</dbReference>
<evidence type="ECO:0000313" key="2">
    <source>
        <dbReference type="Proteomes" id="UP000540989"/>
    </source>
</evidence>
<proteinExistence type="predicted"/>
<organism evidence="1 2">
    <name type="scientific">Granulicella aggregans</name>
    <dbReference type="NCBI Taxonomy" id="474949"/>
    <lineage>
        <taxon>Bacteria</taxon>
        <taxon>Pseudomonadati</taxon>
        <taxon>Acidobacteriota</taxon>
        <taxon>Terriglobia</taxon>
        <taxon>Terriglobales</taxon>
        <taxon>Acidobacteriaceae</taxon>
        <taxon>Granulicella</taxon>
    </lineage>
</organism>
<dbReference type="Pfam" id="PF13704">
    <property type="entry name" value="Glyco_tranf_2_4"/>
    <property type="match status" value="1"/>
</dbReference>
<dbReference type="AlphaFoldDB" id="A0A7W7ZFJ9"/>
<accession>A0A7W7ZFJ9</accession>
<dbReference type="InterPro" id="IPR007877">
    <property type="entry name" value="DUF707"/>
</dbReference>
<evidence type="ECO:0000313" key="1">
    <source>
        <dbReference type="EMBL" id="MBB5058783.1"/>
    </source>
</evidence>
<gene>
    <name evidence="1" type="ORF">HDF16_003497</name>
</gene>